<accession>A0A4Z1E6K0</accession>
<proteinExistence type="predicted"/>
<keyword evidence="3" id="KW-1185">Reference proteome</keyword>
<dbReference type="SUPFAM" id="SSF56281">
    <property type="entry name" value="Metallo-hydrolase/oxidoreductase"/>
    <property type="match status" value="1"/>
</dbReference>
<dbReference type="PANTHER" id="PTHR46233:SF4">
    <property type="entry name" value="METALLO-BETA-LACTAMASE DOMAIN-CONTAINING PROTEIN"/>
    <property type="match status" value="1"/>
</dbReference>
<sequence>MASIQRVLTHGTHPVDGREVELDNNVWIVGDDTEVVVIDASHQPEVIADAVAGRRVVGILLTHGHRDHIGGAPELARLTGGPVWLHHADEPLWEAAHGDVPFPATALPPHQIVHVAGIELEVRHTPGHTPGASVVVAAALGAVFTGDTLFEGGPGATRWEYSSFPQIVQSITDSLLTLPPETVVHTGHGPDTTIGAEAEHRQEWLDRGW</sequence>
<dbReference type="PANTHER" id="PTHR46233">
    <property type="entry name" value="HYDROXYACYLGLUTATHIONE HYDROLASE GLOC"/>
    <property type="match status" value="1"/>
</dbReference>
<dbReference type="Pfam" id="PF00753">
    <property type="entry name" value="Lactamase_B"/>
    <property type="match status" value="1"/>
</dbReference>
<dbReference type="GO" id="GO:0016787">
    <property type="term" value="F:hydrolase activity"/>
    <property type="evidence" value="ECO:0007669"/>
    <property type="project" value="UniProtKB-KW"/>
</dbReference>
<dbReference type="Gene3D" id="3.60.15.10">
    <property type="entry name" value="Ribonuclease Z/Hydroxyacylglutathione hydrolase-like"/>
    <property type="match status" value="1"/>
</dbReference>
<dbReference type="EMBL" id="RHPJ01000002">
    <property type="protein sequence ID" value="TGO05307.1"/>
    <property type="molecule type" value="Genomic_DNA"/>
</dbReference>
<feature type="domain" description="Metallo-beta-lactamase" evidence="1">
    <location>
        <begin position="23"/>
        <end position="188"/>
    </location>
</feature>
<name>A0A4Z1E6K0_9MICO</name>
<protein>
    <submittedName>
        <fullName evidence="2">Putative hydrolase in cluster with formaldehyde/S-nitrosomycothiol reductase MscR</fullName>
    </submittedName>
</protein>
<dbReference type="Proteomes" id="UP000297318">
    <property type="component" value="Unassembled WGS sequence"/>
</dbReference>
<organism evidence="2 3">
    <name type="scientific">Serinibacter arcticus</name>
    <dbReference type="NCBI Taxonomy" id="1655435"/>
    <lineage>
        <taxon>Bacteria</taxon>
        <taxon>Bacillati</taxon>
        <taxon>Actinomycetota</taxon>
        <taxon>Actinomycetes</taxon>
        <taxon>Micrococcales</taxon>
        <taxon>Beutenbergiaceae</taxon>
        <taxon>Serinibacter</taxon>
    </lineage>
</organism>
<evidence type="ECO:0000313" key="3">
    <source>
        <dbReference type="Proteomes" id="UP000297318"/>
    </source>
</evidence>
<dbReference type="RefSeq" id="WP_135849329.1">
    <property type="nucleotide sequence ID" value="NZ_RHPJ01000002.1"/>
</dbReference>
<evidence type="ECO:0000313" key="2">
    <source>
        <dbReference type="EMBL" id="TGO05307.1"/>
    </source>
</evidence>
<dbReference type="AlphaFoldDB" id="A0A4Z1E6K0"/>
<reference evidence="2 3" key="1">
    <citation type="submission" date="2018-11" db="EMBL/GenBank/DDBJ databases">
        <title>Complete genome sequencing of the Actinobacteria Serinibacter sp. K3-2.</title>
        <authorList>
            <person name="Rakitin A.L."/>
            <person name="Beletsky A.V."/>
            <person name="Mardanov A.V."/>
            <person name="Ravin N.V."/>
            <person name="Gromova A.S."/>
            <person name="Filippova S.N."/>
            <person name="Gal'Chenko V.F."/>
        </authorList>
    </citation>
    <scope>NUCLEOTIDE SEQUENCE [LARGE SCALE GENOMIC DNA]</scope>
    <source>
        <strain evidence="2 3">K3-2</strain>
    </source>
</reference>
<gene>
    <name evidence="2" type="ORF">SERN_1311</name>
</gene>
<keyword evidence="2" id="KW-0378">Hydrolase</keyword>
<dbReference type="InterPro" id="IPR036866">
    <property type="entry name" value="RibonucZ/Hydroxyglut_hydro"/>
</dbReference>
<evidence type="ECO:0000259" key="1">
    <source>
        <dbReference type="SMART" id="SM00849"/>
    </source>
</evidence>
<dbReference type="CDD" id="cd06262">
    <property type="entry name" value="metallo-hydrolase-like_MBL-fold"/>
    <property type="match status" value="1"/>
</dbReference>
<dbReference type="InterPro" id="IPR051453">
    <property type="entry name" value="MBL_Glyoxalase_II"/>
</dbReference>
<dbReference type="InterPro" id="IPR001279">
    <property type="entry name" value="Metallo-B-lactamas"/>
</dbReference>
<comment type="caution">
    <text evidence="2">The sequence shown here is derived from an EMBL/GenBank/DDBJ whole genome shotgun (WGS) entry which is preliminary data.</text>
</comment>
<dbReference type="SMART" id="SM00849">
    <property type="entry name" value="Lactamase_B"/>
    <property type="match status" value="1"/>
</dbReference>
<dbReference type="OrthoDB" id="2971563at2"/>